<protein>
    <submittedName>
        <fullName evidence="1">Uncharacterized protein</fullName>
    </submittedName>
</protein>
<accession>A0A0A9FG68</accession>
<proteinExistence type="predicted"/>
<name>A0A0A9FG68_ARUDO</name>
<dbReference type="AlphaFoldDB" id="A0A0A9FG68"/>
<reference evidence="1" key="1">
    <citation type="submission" date="2014-09" db="EMBL/GenBank/DDBJ databases">
        <authorList>
            <person name="Magalhaes I.L.F."/>
            <person name="Oliveira U."/>
            <person name="Santos F.R."/>
            <person name="Vidigal T.H.D.A."/>
            <person name="Brescovit A.D."/>
            <person name="Santos A.J."/>
        </authorList>
    </citation>
    <scope>NUCLEOTIDE SEQUENCE</scope>
    <source>
        <tissue evidence="1">Shoot tissue taken approximately 20 cm above the soil surface</tissue>
    </source>
</reference>
<reference evidence="1" key="2">
    <citation type="journal article" date="2015" name="Data Brief">
        <title>Shoot transcriptome of the giant reed, Arundo donax.</title>
        <authorList>
            <person name="Barrero R.A."/>
            <person name="Guerrero F.D."/>
            <person name="Moolhuijzen P."/>
            <person name="Goolsby J.A."/>
            <person name="Tidwell J."/>
            <person name="Bellgard S.E."/>
            <person name="Bellgard M.I."/>
        </authorList>
    </citation>
    <scope>NUCLEOTIDE SEQUENCE</scope>
    <source>
        <tissue evidence="1">Shoot tissue taken approximately 20 cm above the soil surface</tissue>
    </source>
</reference>
<dbReference type="EMBL" id="GBRH01186549">
    <property type="protein sequence ID" value="JAE11347.1"/>
    <property type="molecule type" value="Transcribed_RNA"/>
</dbReference>
<evidence type="ECO:0000313" key="1">
    <source>
        <dbReference type="EMBL" id="JAE11347.1"/>
    </source>
</evidence>
<organism evidence="1">
    <name type="scientific">Arundo donax</name>
    <name type="common">Giant reed</name>
    <name type="synonym">Donax arundinaceus</name>
    <dbReference type="NCBI Taxonomy" id="35708"/>
    <lineage>
        <taxon>Eukaryota</taxon>
        <taxon>Viridiplantae</taxon>
        <taxon>Streptophyta</taxon>
        <taxon>Embryophyta</taxon>
        <taxon>Tracheophyta</taxon>
        <taxon>Spermatophyta</taxon>
        <taxon>Magnoliopsida</taxon>
        <taxon>Liliopsida</taxon>
        <taxon>Poales</taxon>
        <taxon>Poaceae</taxon>
        <taxon>PACMAD clade</taxon>
        <taxon>Arundinoideae</taxon>
        <taxon>Arundineae</taxon>
        <taxon>Arundo</taxon>
    </lineage>
</organism>
<sequence length="34" mass="3853">MCCILIRDNSVDTPYAWRVILETLYTSCSLSVVS</sequence>